<evidence type="ECO:0000313" key="2">
    <source>
        <dbReference type="EMBL" id="PKD26587.1"/>
    </source>
</evidence>
<evidence type="ECO:0000313" key="3">
    <source>
        <dbReference type="Proteomes" id="UP000233425"/>
    </source>
</evidence>
<name>A0A2N0UHX3_9FIRM</name>
<keyword evidence="3" id="KW-1185">Reference proteome</keyword>
<dbReference type="Pfam" id="PF11167">
    <property type="entry name" value="DUF2953"/>
    <property type="match status" value="1"/>
</dbReference>
<dbReference type="InterPro" id="IPR021338">
    <property type="entry name" value="DUF2953"/>
</dbReference>
<feature type="region of interest" description="Disordered" evidence="1">
    <location>
        <begin position="54"/>
        <end position="74"/>
    </location>
</feature>
<evidence type="ECO:0000256" key="1">
    <source>
        <dbReference type="SAM" id="MobiDB-lite"/>
    </source>
</evidence>
<organism evidence="2 3">
    <name type="scientific">Ruminococcus bromii</name>
    <dbReference type="NCBI Taxonomy" id="40518"/>
    <lineage>
        <taxon>Bacteria</taxon>
        <taxon>Bacillati</taxon>
        <taxon>Bacillota</taxon>
        <taxon>Clostridia</taxon>
        <taxon>Eubacteriales</taxon>
        <taxon>Oscillospiraceae</taxon>
        <taxon>Ruminococcus</taxon>
    </lineage>
</organism>
<gene>
    <name evidence="2" type="ORF">RBATCC27255_01954</name>
</gene>
<sequence length="206" mass="23157">MLWLYILLGIALFVALVMFIPITLRASYKEEFWCAVYIGFVKLQLVPAKPKKEKKKKVKKQTPKTEQSKKPTEKKPSLIKKYGIEWLLNLIKKVAELAVSALQDFFSHILIKKFSLSISVAGDDAADTAIKYGKYCAVVYPAVGTIVRVVKCKGYGVDINPNFSEKAETEINFDFAARIFAFRLIGLAVKHGIKGLKLLAEVKNEL</sequence>
<evidence type="ECO:0008006" key="4">
    <source>
        <dbReference type="Google" id="ProtNLM"/>
    </source>
</evidence>
<proteinExistence type="predicted"/>
<dbReference type="RefSeq" id="WP_101029855.1">
    <property type="nucleotide sequence ID" value="NZ_CABMMZ010000074.1"/>
</dbReference>
<protein>
    <recommendedName>
        <fullName evidence="4">DUF2953 domain-containing protein</fullName>
    </recommendedName>
</protein>
<reference evidence="2" key="1">
    <citation type="journal article" date="2018" name="Environ. Microbiol.">
        <title>Sporulation capability and amylosome conservation among diverse human colonic and rumen isolates of the keystone starch-degrader Ruminococcus bromii.</title>
        <authorList>
            <person name="Mukhopadhya I."/>
            <person name="Morais S."/>
            <person name="Laverde-Gomez J."/>
            <person name="Sheridan P.O."/>
            <person name="Walker A.W."/>
            <person name="Kelly W."/>
            <person name="Klieve A.V."/>
            <person name="Ouwerkerk D."/>
            <person name="Duncan S.H."/>
            <person name="Louis P."/>
            <person name="Koropatkin N."/>
            <person name="Cockburn D."/>
            <person name="Kibler R."/>
            <person name="Cooper P.J."/>
            <person name="Sandoval C."/>
            <person name="Crost E."/>
            <person name="Juge N."/>
            <person name="Bayer E.A."/>
            <person name="Flint H.J."/>
        </authorList>
    </citation>
    <scope>NUCLEOTIDE SEQUENCE [LARGE SCALE GENOMIC DNA]</scope>
    <source>
        <strain evidence="2">ATCC 27255</strain>
    </source>
</reference>
<accession>A0A2N0UHX3</accession>
<dbReference type="AlphaFoldDB" id="A0A2N0UHX3"/>
<dbReference type="Proteomes" id="UP000233425">
    <property type="component" value="Unassembled WGS sequence"/>
</dbReference>
<comment type="caution">
    <text evidence="2">The sequence shown here is derived from an EMBL/GenBank/DDBJ whole genome shotgun (WGS) entry which is preliminary data.</text>
</comment>
<dbReference type="EMBL" id="NNSR01000074">
    <property type="protein sequence ID" value="PKD26587.1"/>
    <property type="molecule type" value="Genomic_DNA"/>
</dbReference>